<gene>
    <name evidence="7" type="ORF">KUV26_18690</name>
</gene>
<dbReference type="Pfam" id="PF13977">
    <property type="entry name" value="TetR_C_6"/>
    <property type="match status" value="1"/>
</dbReference>
<dbReference type="Gene3D" id="1.10.357.10">
    <property type="entry name" value="Tetracycline Repressor, domain 2"/>
    <property type="match status" value="1"/>
</dbReference>
<accession>A0ABS7NJT2</accession>
<evidence type="ECO:0000313" key="8">
    <source>
        <dbReference type="Proteomes" id="UP000766629"/>
    </source>
</evidence>
<keyword evidence="3 5" id="KW-0238">DNA-binding</keyword>
<dbReference type="InterPro" id="IPR009057">
    <property type="entry name" value="Homeodomain-like_sf"/>
</dbReference>
<proteinExistence type="predicted"/>
<comment type="caution">
    <text evidence="7">The sequence shown here is derived from an EMBL/GenBank/DDBJ whole genome shotgun (WGS) entry which is preliminary data.</text>
</comment>
<sequence>MLLFADSTVLLQTIVHSYSLRQVKLYECTIGIFNQRDNGLHFQTAAVQIYNYPETGRDGSAVTNQKRQRLNPEDRRRLMLQGARASLAKYGAQGTGVREICKDLGVSPGLLTHYFDGKDSLFLAAYHDMAQQYLSEVRAITGDTRLSAEERLKQLFQLYFSDEWSNGGVIGTYTGFWSLSQTNPELKSAFEETFQEQRSAFELLIKSLIEERCITVDSETFATFLLVFLEGVWFESCLNPKAVDKARIQAFCWDWLECYLAAKSTAPA</sequence>
<evidence type="ECO:0000313" key="7">
    <source>
        <dbReference type="EMBL" id="MBY6141473.1"/>
    </source>
</evidence>
<feature type="domain" description="HTH tetR-type" evidence="6">
    <location>
        <begin position="73"/>
        <end position="133"/>
    </location>
</feature>
<evidence type="ECO:0000256" key="5">
    <source>
        <dbReference type="PROSITE-ProRule" id="PRU00335"/>
    </source>
</evidence>
<keyword evidence="1" id="KW-0678">Repressor</keyword>
<evidence type="ECO:0000259" key="6">
    <source>
        <dbReference type="PROSITE" id="PS50977"/>
    </source>
</evidence>
<dbReference type="EMBL" id="JAHVJA010000011">
    <property type="protein sequence ID" value="MBY6141473.1"/>
    <property type="molecule type" value="Genomic_DNA"/>
</dbReference>
<reference evidence="7 8" key="1">
    <citation type="submission" date="2021-06" db="EMBL/GenBank/DDBJ databases">
        <title>50 bacteria genomes isolated from Dapeng, Shenzhen, China.</title>
        <authorList>
            <person name="Zheng W."/>
            <person name="Yu S."/>
            <person name="Huang Y."/>
        </authorList>
    </citation>
    <scope>NUCLEOTIDE SEQUENCE [LARGE SCALE GENOMIC DNA]</scope>
    <source>
        <strain evidence="7 8">DP1N14-2</strain>
    </source>
</reference>
<dbReference type="SUPFAM" id="SSF46689">
    <property type="entry name" value="Homeodomain-like"/>
    <property type="match status" value="1"/>
</dbReference>
<dbReference type="PANTHER" id="PTHR47506">
    <property type="entry name" value="TRANSCRIPTIONAL REGULATORY PROTEIN"/>
    <property type="match status" value="1"/>
</dbReference>
<feature type="DNA-binding region" description="H-T-H motif" evidence="5">
    <location>
        <begin position="96"/>
        <end position="115"/>
    </location>
</feature>
<protein>
    <submittedName>
        <fullName evidence="7">TetR/AcrR family transcriptional regulator</fullName>
    </submittedName>
</protein>
<evidence type="ECO:0000256" key="3">
    <source>
        <dbReference type="ARBA" id="ARBA00023125"/>
    </source>
</evidence>
<keyword evidence="8" id="KW-1185">Reference proteome</keyword>
<name>A0ABS7NJT2_9RHOB</name>
<organism evidence="7 8">
    <name type="scientific">Leisingera daeponensis</name>
    <dbReference type="NCBI Taxonomy" id="405746"/>
    <lineage>
        <taxon>Bacteria</taxon>
        <taxon>Pseudomonadati</taxon>
        <taxon>Pseudomonadota</taxon>
        <taxon>Alphaproteobacteria</taxon>
        <taxon>Rhodobacterales</taxon>
        <taxon>Roseobacteraceae</taxon>
        <taxon>Leisingera</taxon>
    </lineage>
</organism>
<dbReference type="InterPro" id="IPR036271">
    <property type="entry name" value="Tet_transcr_reg_TetR-rel_C_sf"/>
</dbReference>
<dbReference type="Pfam" id="PF00440">
    <property type="entry name" value="TetR_N"/>
    <property type="match status" value="1"/>
</dbReference>
<keyword evidence="2" id="KW-0805">Transcription regulation</keyword>
<dbReference type="PANTHER" id="PTHR47506:SF3">
    <property type="entry name" value="HTH-TYPE TRANSCRIPTIONAL REGULATOR LMRA"/>
    <property type="match status" value="1"/>
</dbReference>
<dbReference type="PROSITE" id="PS50977">
    <property type="entry name" value="HTH_TETR_2"/>
    <property type="match status" value="1"/>
</dbReference>
<evidence type="ECO:0000256" key="4">
    <source>
        <dbReference type="ARBA" id="ARBA00023163"/>
    </source>
</evidence>
<evidence type="ECO:0000256" key="1">
    <source>
        <dbReference type="ARBA" id="ARBA00022491"/>
    </source>
</evidence>
<dbReference type="InterPro" id="IPR039538">
    <property type="entry name" value="BetI_C"/>
</dbReference>
<evidence type="ECO:0000256" key="2">
    <source>
        <dbReference type="ARBA" id="ARBA00023015"/>
    </source>
</evidence>
<dbReference type="SUPFAM" id="SSF48498">
    <property type="entry name" value="Tetracyclin repressor-like, C-terminal domain"/>
    <property type="match status" value="1"/>
</dbReference>
<dbReference type="RefSeq" id="WP_222509513.1">
    <property type="nucleotide sequence ID" value="NZ_JAHVJA010000011.1"/>
</dbReference>
<dbReference type="InterPro" id="IPR001647">
    <property type="entry name" value="HTH_TetR"/>
</dbReference>
<keyword evidence="4" id="KW-0804">Transcription</keyword>
<dbReference type="Proteomes" id="UP000766629">
    <property type="component" value="Unassembled WGS sequence"/>
</dbReference>